<dbReference type="VEuPathDB" id="FungiDB:QG37_07471"/>
<dbReference type="AlphaFoldDB" id="A0A0L0NRN5"/>
<accession>A0A0L0NRN5</accession>
<dbReference type="EMBL" id="LGST01000057">
    <property type="protein sequence ID" value="KND96340.1"/>
    <property type="molecule type" value="Genomic_DNA"/>
</dbReference>
<protein>
    <submittedName>
        <fullName evidence="1">Uncharacterized protein</fullName>
    </submittedName>
</protein>
<comment type="caution">
    <text evidence="1">The sequence shown here is derived from an EMBL/GenBank/DDBJ whole genome shotgun (WGS) entry which is preliminary data.</text>
</comment>
<evidence type="ECO:0000313" key="1">
    <source>
        <dbReference type="EMBL" id="KND96340.1"/>
    </source>
</evidence>
<sequence>MKKKENLGEWRMEVDLIWLIVDDSDAGSVCRKHLEGVGREP</sequence>
<gene>
    <name evidence="1" type="ORF">QG37_07471</name>
</gene>
<dbReference type="Proteomes" id="UP000037122">
    <property type="component" value="Unassembled WGS sequence"/>
</dbReference>
<name>A0A0L0NRN5_CANAR</name>
<proteinExistence type="predicted"/>
<reference evidence="2" key="1">
    <citation type="journal article" date="2015" name="BMC Genomics">
        <title>Draft genome of a commonly misdiagnosed multidrug resistant pathogen Candida auris.</title>
        <authorList>
            <person name="Chatterjee S."/>
            <person name="Alampalli S.V."/>
            <person name="Nageshan R.K."/>
            <person name="Chettiar S.T."/>
            <person name="Joshi S."/>
            <person name="Tatu U.S."/>
        </authorList>
    </citation>
    <scope>NUCLEOTIDE SEQUENCE [LARGE SCALE GENOMIC DNA]</scope>
    <source>
        <strain evidence="2">6684</strain>
    </source>
</reference>
<organism evidence="1 2">
    <name type="scientific">Candidozyma auris</name>
    <name type="common">Yeast</name>
    <name type="synonym">Candida auris</name>
    <dbReference type="NCBI Taxonomy" id="498019"/>
    <lineage>
        <taxon>Eukaryota</taxon>
        <taxon>Fungi</taxon>
        <taxon>Dikarya</taxon>
        <taxon>Ascomycota</taxon>
        <taxon>Saccharomycotina</taxon>
        <taxon>Pichiomycetes</taxon>
        <taxon>Metschnikowiaceae</taxon>
        <taxon>Candidozyma</taxon>
    </lineage>
</organism>
<evidence type="ECO:0000313" key="2">
    <source>
        <dbReference type="Proteomes" id="UP000037122"/>
    </source>
</evidence>